<dbReference type="AlphaFoldDB" id="A0A448WZM0"/>
<organism evidence="2 3">
    <name type="scientific">Protopolystoma xenopodis</name>
    <dbReference type="NCBI Taxonomy" id="117903"/>
    <lineage>
        <taxon>Eukaryota</taxon>
        <taxon>Metazoa</taxon>
        <taxon>Spiralia</taxon>
        <taxon>Lophotrochozoa</taxon>
        <taxon>Platyhelminthes</taxon>
        <taxon>Monogenea</taxon>
        <taxon>Polyopisthocotylea</taxon>
        <taxon>Polystomatidea</taxon>
        <taxon>Polystomatidae</taxon>
        <taxon>Protopolystoma</taxon>
    </lineage>
</organism>
<proteinExistence type="predicted"/>
<feature type="compositionally biased region" description="Polar residues" evidence="1">
    <location>
        <begin position="122"/>
        <end position="139"/>
    </location>
</feature>
<feature type="compositionally biased region" description="Polar residues" evidence="1">
    <location>
        <begin position="152"/>
        <end position="166"/>
    </location>
</feature>
<sequence length="190" mass="20111">MSIPFGLAAQLTGRQLHSAGGSQQSLPHMLLQHSHPQQQQMDTSSLNYQTTLHNNGKNNSSSAAASNQACLLVGNTSSTIAGAGEGVASIIGPSEPHPHSRPCGQLVFENGTITMVDRASRSAHNSPNRSNLSSPTPNQLVRANMSNLRSYNQAENSSPVSGSKFNQLRGVPDSQNPKHYPISALVPLLL</sequence>
<evidence type="ECO:0000256" key="1">
    <source>
        <dbReference type="SAM" id="MobiDB-lite"/>
    </source>
</evidence>
<feature type="region of interest" description="Disordered" evidence="1">
    <location>
        <begin position="152"/>
        <end position="179"/>
    </location>
</feature>
<evidence type="ECO:0000313" key="3">
    <source>
        <dbReference type="Proteomes" id="UP000784294"/>
    </source>
</evidence>
<reference evidence="2" key="1">
    <citation type="submission" date="2018-11" db="EMBL/GenBank/DDBJ databases">
        <authorList>
            <consortium name="Pathogen Informatics"/>
        </authorList>
    </citation>
    <scope>NUCLEOTIDE SEQUENCE</scope>
</reference>
<name>A0A448WZM0_9PLAT</name>
<gene>
    <name evidence="2" type="ORF">PXEA_LOCUS17577</name>
</gene>
<dbReference type="Proteomes" id="UP000784294">
    <property type="component" value="Unassembled WGS sequence"/>
</dbReference>
<comment type="caution">
    <text evidence="2">The sequence shown here is derived from an EMBL/GenBank/DDBJ whole genome shotgun (WGS) entry which is preliminary data.</text>
</comment>
<dbReference type="EMBL" id="CAAALY010066092">
    <property type="protein sequence ID" value="VEL24137.1"/>
    <property type="molecule type" value="Genomic_DNA"/>
</dbReference>
<keyword evidence="3" id="KW-1185">Reference proteome</keyword>
<accession>A0A448WZM0</accession>
<protein>
    <submittedName>
        <fullName evidence="2">Uncharacterized protein</fullName>
    </submittedName>
</protein>
<feature type="region of interest" description="Disordered" evidence="1">
    <location>
        <begin position="119"/>
        <end position="139"/>
    </location>
</feature>
<evidence type="ECO:0000313" key="2">
    <source>
        <dbReference type="EMBL" id="VEL24137.1"/>
    </source>
</evidence>